<evidence type="ECO:0000313" key="1">
    <source>
        <dbReference type="EMBL" id="MBO9204235.1"/>
    </source>
</evidence>
<keyword evidence="2" id="KW-1185">Reference proteome</keyword>
<evidence type="ECO:0000313" key="2">
    <source>
        <dbReference type="Proteomes" id="UP000677244"/>
    </source>
</evidence>
<dbReference type="EMBL" id="JAGHKO010000011">
    <property type="protein sequence ID" value="MBO9204235.1"/>
    <property type="molecule type" value="Genomic_DNA"/>
</dbReference>
<proteinExistence type="predicted"/>
<gene>
    <name evidence="1" type="ORF">J7I42_28365</name>
</gene>
<organism evidence="1 2">
    <name type="scientific">Niastella soli</name>
    <dbReference type="NCBI Taxonomy" id="2821487"/>
    <lineage>
        <taxon>Bacteria</taxon>
        <taxon>Pseudomonadati</taxon>
        <taxon>Bacteroidota</taxon>
        <taxon>Chitinophagia</taxon>
        <taxon>Chitinophagales</taxon>
        <taxon>Chitinophagaceae</taxon>
        <taxon>Niastella</taxon>
    </lineage>
</organism>
<sequence length="142" mass="16200">MESYKDKLLEAMFPLVDDLLEKYGEFFPLGAAILRDDGIASLATYDGDERPKSDAVIADLKEAIKAGFKKREYKAAVIFYDIYVTHPETNIKSAAVAINYESVGENSGFIFFFPYKFSEDKELSYDPGWYDEVPKELFIEFS</sequence>
<protein>
    <submittedName>
        <fullName evidence="1">Uncharacterized protein</fullName>
    </submittedName>
</protein>
<comment type="caution">
    <text evidence="1">The sequence shown here is derived from an EMBL/GenBank/DDBJ whole genome shotgun (WGS) entry which is preliminary data.</text>
</comment>
<accession>A0ABS3Z3L9</accession>
<name>A0ABS3Z3L9_9BACT</name>
<dbReference type="RefSeq" id="WP_209142602.1">
    <property type="nucleotide sequence ID" value="NZ_JAGHKO010000011.1"/>
</dbReference>
<reference evidence="1 2" key="1">
    <citation type="submission" date="2021-03" db="EMBL/GenBank/DDBJ databases">
        <title>Assistant Professor.</title>
        <authorList>
            <person name="Huq M.A."/>
        </authorList>
    </citation>
    <scope>NUCLEOTIDE SEQUENCE [LARGE SCALE GENOMIC DNA]</scope>
    <source>
        <strain evidence="1 2">MAH-29</strain>
    </source>
</reference>
<dbReference type="Proteomes" id="UP000677244">
    <property type="component" value="Unassembled WGS sequence"/>
</dbReference>